<accession>A0AAJ6CTU4</accession>
<reference evidence="1" key="1">
    <citation type="submission" date="2023-03" db="EMBL/GenBank/DDBJ databases">
        <title>Aeromonas caviae strain AC1520.</title>
        <authorList>
            <person name="Xie T."/>
            <person name="Zhang Q."/>
            <person name="Deng J."/>
            <person name="Li X."/>
        </authorList>
    </citation>
    <scope>NUCLEOTIDE SEQUENCE</scope>
    <source>
        <strain evidence="1">AC1520</strain>
        <plasmid evidence="1">pAC1520</plasmid>
    </source>
</reference>
<dbReference type="AlphaFoldDB" id="A0AAJ6CTU4"/>
<sequence length="146" mass="16436">MRILCSLDGGELDSLSHAFTNKRHSLHFKDESQAVLQNDFLTSARNEFCTLQARSGNSVNVEKLTEQYGIQGEAVTRYRAQVDQLFAAASDGKLSSDESMKAIQLITYTESDFIEQLHSAMVQDRESELMRVLADRQSNPPPKPRQ</sequence>
<dbReference type="EMBL" id="CP120943">
    <property type="protein sequence ID" value="WFG00221.1"/>
    <property type="molecule type" value="Genomic_DNA"/>
</dbReference>
<evidence type="ECO:0000313" key="2">
    <source>
        <dbReference type="Proteomes" id="UP001218423"/>
    </source>
</evidence>
<geneLocation type="plasmid" evidence="1 2">
    <name>pAC1520</name>
</geneLocation>
<gene>
    <name evidence="1" type="ORF">P5S46_22260</name>
</gene>
<dbReference type="RefSeq" id="WP_128344421.1">
    <property type="nucleotide sequence ID" value="NZ_CAWOMG010000210.1"/>
</dbReference>
<keyword evidence="1" id="KW-0614">Plasmid</keyword>
<evidence type="ECO:0000313" key="1">
    <source>
        <dbReference type="EMBL" id="WFG00221.1"/>
    </source>
</evidence>
<name>A0AAJ6CTU4_AERCA</name>
<organism evidence="1 2">
    <name type="scientific">Aeromonas caviae</name>
    <name type="common">Aeromonas punctata</name>
    <dbReference type="NCBI Taxonomy" id="648"/>
    <lineage>
        <taxon>Bacteria</taxon>
        <taxon>Pseudomonadati</taxon>
        <taxon>Pseudomonadota</taxon>
        <taxon>Gammaproteobacteria</taxon>
        <taxon>Aeromonadales</taxon>
        <taxon>Aeromonadaceae</taxon>
        <taxon>Aeromonas</taxon>
    </lineage>
</organism>
<protein>
    <submittedName>
        <fullName evidence="1">Uncharacterized protein</fullName>
    </submittedName>
</protein>
<dbReference type="Proteomes" id="UP001218423">
    <property type="component" value="Plasmid pAC1520"/>
</dbReference>
<proteinExistence type="predicted"/>